<dbReference type="Gene3D" id="2.60.40.1080">
    <property type="match status" value="2"/>
</dbReference>
<dbReference type="SMART" id="SM00635">
    <property type="entry name" value="BID_2"/>
    <property type="match status" value="2"/>
</dbReference>
<feature type="domain" description="SH3b" evidence="1">
    <location>
        <begin position="404"/>
        <end position="473"/>
    </location>
</feature>
<dbReference type="InterPro" id="IPR052354">
    <property type="entry name" value="Cell_Wall_Dynamics_Protein"/>
</dbReference>
<evidence type="ECO:0000259" key="1">
    <source>
        <dbReference type="PROSITE" id="PS51781"/>
    </source>
</evidence>
<dbReference type="PANTHER" id="PTHR34408:SF1">
    <property type="entry name" value="GLYCOSYL HYDROLASE FAMILY 19 DOMAIN-CONTAINING PROTEIN HI_1415"/>
    <property type="match status" value="1"/>
</dbReference>
<dbReference type="KEGG" id="cace:CACET_c22350"/>
<dbReference type="PROSITE" id="PS51781">
    <property type="entry name" value="SH3B"/>
    <property type="match status" value="1"/>
</dbReference>
<dbReference type="SMART" id="SM00287">
    <property type="entry name" value="SH3b"/>
    <property type="match status" value="2"/>
</dbReference>
<dbReference type="SUPFAM" id="SSF49373">
    <property type="entry name" value="Invasin/intimin cell-adhesion fragments"/>
    <property type="match status" value="2"/>
</dbReference>
<name>A0A0G3WAL2_9CLOT</name>
<keyword evidence="3" id="KW-1185">Reference proteome</keyword>
<dbReference type="InterPro" id="IPR011990">
    <property type="entry name" value="TPR-like_helical_dom_sf"/>
</dbReference>
<dbReference type="InterPro" id="IPR003646">
    <property type="entry name" value="SH3-like_bac-type"/>
</dbReference>
<protein>
    <submittedName>
        <fullName evidence="2">Ig-like domain-containing bacterial surface protein</fullName>
    </submittedName>
</protein>
<dbReference type="OrthoDB" id="1890305at2"/>
<reference evidence="2 3" key="1">
    <citation type="submission" date="2014-10" db="EMBL/GenBank/DDBJ databases">
        <title>Genome sequence of Clostridium aceticum DSM 1496.</title>
        <authorList>
            <person name="Poehlein A."/>
            <person name="Schiel-Bengelsdorf B."/>
            <person name="Gottschalk G."/>
            <person name="Duerre P."/>
            <person name="Daniel R."/>
        </authorList>
    </citation>
    <scope>NUCLEOTIDE SEQUENCE [LARGE SCALE GENOMIC DNA]</scope>
    <source>
        <strain evidence="2 3">DSM 1496</strain>
    </source>
</reference>
<dbReference type="RefSeq" id="WP_052661450.1">
    <property type="nucleotide sequence ID" value="NZ_CP009687.1"/>
</dbReference>
<dbReference type="Gene3D" id="2.30.30.40">
    <property type="entry name" value="SH3 Domains"/>
    <property type="match status" value="2"/>
</dbReference>
<proteinExistence type="predicted"/>
<gene>
    <name evidence="2" type="ORF">CACET_c22350</name>
</gene>
<dbReference type="PATRIC" id="fig|84022.6.peg.2240"/>
<dbReference type="AlphaFoldDB" id="A0A0G3WAL2"/>
<dbReference type="STRING" id="84022.CACET_c22350"/>
<dbReference type="Pfam" id="PF02368">
    <property type="entry name" value="Big_2"/>
    <property type="match status" value="2"/>
</dbReference>
<evidence type="ECO:0000313" key="3">
    <source>
        <dbReference type="Proteomes" id="UP000035704"/>
    </source>
</evidence>
<dbReference type="PANTHER" id="PTHR34408">
    <property type="entry name" value="FAMILY PROTEIN, PUTATIVE-RELATED"/>
    <property type="match status" value="1"/>
</dbReference>
<organism evidence="2 3">
    <name type="scientific">Clostridium aceticum</name>
    <dbReference type="NCBI Taxonomy" id="84022"/>
    <lineage>
        <taxon>Bacteria</taxon>
        <taxon>Bacillati</taxon>
        <taxon>Bacillota</taxon>
        <taxon>Clostridia</taxon>
        <taxon>Eubacteriales</taxon>
        <taxon>Clostridiaceae</taxon>
        <taxon>Clostridium</taxon>
    </lineage>
</organism>
<dbReference type="InterPro" id="IPR008964">
    <property type="entry name" value="Invasin/intimin_cell_adhesion"/>
</dbReference>
<dbReference type="EMBL" id="CP009687">
    <property type="protein sequence ID" value="AKL95681.1"/>
    <property type="molecule type" value="Genomic_DNA"/>
</dbReference>
<dbReference type="SUPFAM" id="SSF48452">
    <property type="entry name" value="TPR-like"/>
    <property type="match status" value="1"/>
</dbReference>
<dbReference type="Pfam" id="PF08239">
    <property type="entry name" value="SH3_3"/>
    <property type="match status" value="2"/>
</dbReference>
<accession>A0A0G3WAL2</accession>
<sequence>MTFASAFGNLKIESVEQVEDTNPNLYVQRAEQALIRESIEEALREVDKAIQFSNDNGNYIFEKVKILFTSGRYQECKKLIEQKQQVMKTDLLDYKYQQCLDYQVKLKAKVEGKLPTTNPVIHVTGISLNRVNLVLKIGESDKLTANILPVNATNKHFEWRSKNTTIVSVDKQGNVKARGIGKTMIMAVTQDGNYSTYCNIEVKPIPVERITFDKSEIVLKKGQEENLAVTVFPWNATNKAYHFTSSKPSVIQIDENGLIKGLKGGKTTITVATEDGNFMSECTVIVKSSFMVWMILVSFCAVIAFKTPLIPIVQEFFQNNEMLEKQYLAVTVKNANIRMGPSIDYEVLEVVSYNTYLEFLEEYWEIDEEENWYRISFGEGQEGWIHSSIVVWRSQGDFQQHMNSLGQYITVDAEYANIRTGPGRHYEVLQVVPYSTFLEFLGEDIEESTGETWYSVRTQEGEEGWIHNNIVSW</sequence>
<dbReference type="InterPro" id="IPR003343">
    <property type="entry name" value="Big_2"/>
</dbReference>
<dbReference type="Proteomes" id="UP000035704">
    <property type="component" value="Chromosome"/>
</dbReference>
<evidence type="ECO:0000313" key="2">
    <source>
        <dbReference type="EMBL" id="AKL95681.1"/>
    </source>
</evidence>